<sequence length="53" mass="5688">MYTMSSDDFTMHTGDCEAVGGGMPVSSLPDEVTSLDDLDCECWDAFDSFGEIG</sequence>
<gene>
    <name evidence="1" type="ORF">NDI76_01460</name>
</gene>
<keyword evidence="2" id="KW-1185">Reference proteome</keyword>
<dbReference type="RefSeq" id="WP_310922199.1">
    <property type="nucleotide sequence ID" value="NZ_JAMQOP010000001.1"/>
</dbReference>
<dbReference type="EMBL" id="JAMQOP010000001">
    <property type="protein sequence ID" value="MDS0297407.1"/>
    <property type="molecule type" value="Genomic_DNA"/>
</dbReference>
<reference evidence="1 2" key="1">
    <citation type="submission" date="2022-06" db="EMBL/GenBank/DDBJ databases">
        <title>Halogeometricum sp. a new haloarchaeum isolate from saline soil.</title>
        <authorList>
            <person name="Strakova D."/>
            <person name="Galisteo C."/>
            <person name="Sanchez-Porro C."/>
            <person name="Ventosa A."/>
        </authorList>
    </citation>
    <scope>NUCLEOTIDE SEQUENCE [LARGE SCALE GENOMIC DNA]</scope>
    <source>
        <strain evidence="1 2">S1BR25-6</strain>
    </source>
</reference>
<dbReference type="Proteomes" id="UP001257060">
    <property type="component" value="Unassembled WGS sequence"/>
</dbReference>
<evidence type="ECO:0000313" key="1">
    <source>
        <dbReference type="EMBL" id="MDS0297407.1"/>
    </source>
</evidence>
<comment type="caution">
    <text evidence="1">The sequence shown here is derived from an EMBL/GenBank/DDBJ whole genome shotgun (WGS) entry which is preliminary data.</text>
</comment>
<accession>A0ABU2G9B1</accession>
<organism evidence="1 2">
    <name type="scientific">Halogeometricum salsisoli</name>
    <dbReference type="NCBI Taxonomy" id="2950536"/>
    <lineage>
        <taxon>Archaea</taxon>
        <taxon>Methanobacteriati</taxon>
        <taxon>Methanobacteriota</taxon>
        <taxon>Stenosarchaea group</taxon>
        <taxon>Halobacteria</taxon>
        <taxon>Halobacteriales</taxon>
        <taxon>Haloferacaceae</taxon>
        <taxon>Halogeometricum</taxon>
    </lineage>
</organism>
<proteinExistence type="predicted"/>
<name>A0ABU2G9B1_9EURY</name>
<evidence type="ECO:0000313" key="2">
    <source>
        <dbReference type="Proteomes" id="UP001257060"/>
    </source>
</evidence>
<protein>
    <submittedName>
        <fullName evidence="1">Uncharacterized protein</fullName>
    </submittedName>
</protein>